<sequence length="375" mass="41012">MPALAVADSSPNQPQAQQLPASQHTFERNLVSSVSRSRQRKGGRAVHRIRRPDVRKTENKVTALSSSAMELGWGNLLGPAIMDSHNRHRAAATMVTVFLVNNDSSTSPTSLINRPTPDNNNNNTNLPELWFTSAPEPNRPPDDRKVKLGKTLRILQSHLPTLLQTPLPNQVLSPHITLHLFPSTHPHLPTVTGRVAYRAALWSSPIAWNRVPIVGNVRLEILSERMVDNPVYSHPFATPASRRAGKDEDGERGGGEQLIVRWRTNGKGRGDGEGGVVREEGEGRDGDARTEVKAPVGMAQAVGASDKEFTGLFIFDFDKEGRILSHTIEHVQEGGQWEKGVGAKVVGLTDWLLGGMKGGDEPCPAFARAKIRKAR</sequence>
<dbReference type="PANTHER" id="PTHR31094:SF2">
    <property type="entry name" value="RIKEN CDNA 2310061I04 GENE"/>
    <property type="match status" value="1"/>
</dbReference>
<proteinExistence type="predicted"/>
<dbReference type="PANTHER" id="PTHR31094">
    <property type="entry name" value="RIKEN CDNA 2310061I04 GENE"/>
    <property type="match status" value="1"/>
</dbReference>
<name>A0ABQ0G661_9PEZI</name>
<dbReference type="RefSeq" id="XP_070914949.1">
    <property type="nucleotide sequence ID" value="XM_071058848.1"/>
</dbReference>
<dbReference type="Pfam" id="PF17119">
    <property type="entry name" value="MMU163"/>
    <property type="match status" value="2"/>
</dbReference>
<comment type="caution">
    <text evidence="2">The sequence shown here is derived from an EMBL/GenBank/DDBJ whole genome shotgun (WGS) entry which is preliminary data.</text>
</comment>
<accession>A0ABQ0G661</accession>
<dbReference type="GeneID" id="98174171"/>
<feature type="compositionally biased region" description="Basic and acidic residues" evidence="1">
    <location>
        <begin position="268"/>
        <end position="288"/>
    </location>
</feature>
<protein>
    <submittedName>
        <fullName evidence="2">Uncharacterized protein</fullName>
    </submittedName>
</protein>
<feature type="region of interest" description="Disordered" evidence="1">
    <location>
        <begin position="1"/>
        <end position="24"/>
    </location>
</feature>
<evidence type="ECO:0000256" key="1">
    <source>
        <dbReference type="SAM" id="MobiDB-lite"/>
    </source>
</evidence>
<organism evidence="2 3">
    <name type="scientific">Madurella fahalii</name>
    <dbReference type="NCBI Taxonomy" id="1157608"/>
    <lineage>
        <taxon>Eukaryota</taxon>
        <taxon>Fungi</taxon>
        <taxon>Dikarya</taxon>
        <taxon>Ascomycota</taxon>
        <taxon>Pezizomycotina</taxon>
        <taxon>Sordariomycetes</taxon>
        <taxon>Sordariomycetidae</taxon>
        <taxon>Sordariales</taxon>
        <taxon>Sordariales incertae sedis</taxon>
        <taxon>Madurella</taxon>
    </lineage>
</organism>
<evidence type="ECO:0000313" key="3">
    <source>
        <dbReference type="Proteomes" id="UP001628179"/>
    </source>
</evidence>
<dbReference type="Proteomes" id="UP001628179">
    <property type="component" value="Unassembled WGS sequence"/>
</dbReference>
<feature type="region of interest" description="Disordered" evidence="1">
    <location>
        <begin position="264"/>
        <end position="288"/>
    </location>
</feature>
<gene>
    <name evidence="2" type="ORF">MFIFM68171_03427</name>
</gene>
<evidence type="ECO:0000313" key="2">
    <source>
        <dbReference type="EMBL" id="GAB1313217.1"/>
    </source>
</evidence>
<keyword evidence="3" id="KW-1185">Reference proteome</keyword>
<reference evidence="2 3" key="1">
    <citation type="submission" date="2024-09" db="EMBL/GenBank/DDBJ databases">
        <title>Itraconazole resistance in Madurella fahalii resulting from another homologue of gene encoding cytochrome P450 14-alpha sterol demethylase (CYP51).</title>
        <authorList>
            <person name="Yoshioka I."/>
            <person name="Fahal A.H."/>
            <person name="Kaneko S."/>
            <person name="Yaguchi T."/>
        </authorList>
    </citation>
    <scope>NUCLEOTIDE SEQUENCE [LARGE SCALE GENOMIC DNA]</scope>
    <source>
        <strain evidence="2 3">IFM 68171</strain>
    </source>
</reference>
<dbReference type="InterPro" id="IPR018790">
    <property type="entry name" value="DUF2358"/>
</dbReference>
<dbReference type="EMBL" id="BAAFSV010000002">
    <property type="protein sequence ID" value="GAB1313217.1"/>
    <property type="molecule type" value="Genomic_DNA"/>
</dbReference>
<dbReference type="InterPro" id="IPR031342">
    <property type="entry name" value="Mug163-like"/>
</dbReference>
<feature type="compositionally biased region" description="Polar residues" evidence="1">
    <location>
        <begin position="9"/>
        <end position="24"/>
    </location>
</feature>